<keyword evidence="6" id="KW-0963">Cytoplasm</keyword>
<dbReference type="PRINTS" id="PR00298">
    <property type="entry name" value="CHAPERONIN60"/>
</dbReference>
<dbReference type="InterPro" id="IPR018370">
    <property type="entry name" value="Chaperonin_Cpn60_CS"/>
</dbReference>
<protein>
    <recommendedName>
        <fullName evidence="6">Chaperonin GroEL</fullName>
        <ecNumber evidence="6">5.6.1.7</ecNumber>
    </recommendedName>
    <alternativeName>
        <fullName evidence="6">60 kDa chaperonin</fullName>
    </alternativeName>
    <alternativeName>
        <fullName evidence="6">Chaperonin-60</fullName>
        <shortName evidence="6">Cpn60</shortName>
    </alternativeName>
</protein>
<dbReference type="PROSITE" id="PS00296">
    <property type="entry name" value="CHAPERONINS_CPN60"/>
    <property type="match status" value="1"/>
</dbReference>
<evidence type="ECO:0000313" key="9">
    <source>
        <dbReference type="EMBL" id="QDV07894.1"/>
    </source>
</evidence>
<sequence>MAKQIMFDDAARHKMKAGIEKLAKTVRVTLGPAGRNVILQKSFGSPHVTKDGVSVAKEIELEDPFENMGAKLVLEVANKTNDIAGDGTTTATVLASAIFNEGLKYAATGVSTIELRAGIDKAVALAVESIAGQSRKVKTRADKAAVATISANNDPVTGDLLAEAFEKVGDEGVITVEENKGVDTYLEHVEGMEFDKGYLSPYFATNLSKLVAEYEDAHVFICNKKISTVREMVPALEAAMRSGKPLLIIAEDIEGEALTALVINRLKGVLNVVAVKAPGFGDRRKSYLEDIAALTGGVSITEEIGIPLEKVTVEHFGSAARIVVGKDSTTIIQGAGKKKAVEERAKQIRVQIEKSTSDYDREKLEERLAKLTGGVAVIRVGGETEAEMKERKDRVEDALNATRAAIQEGIVPGGGVALLNAAEAVKAGRYKNDEKFGALIIERALEAPCRQIAENAGVDGSVVAETIREKGKTIGYNALTGTYEDMFKAGVIDPAKVVRSALQNAASISGLLLTTDTMITDIKDEETVAGSVA</sequence>
<evidence type="ECO:0000256" key="1">
    <source>
        <dbReference type="ARBA" id="ARBA00006607"/>
    </source>
</evidence>
<dbReference type="GO" id="GO:0042026">
    <property type="term" value="P:protein refolding"/>
    <property type="evidence" value="ECO:0007669"/>
    <property type="project" value="UniProtKB-UniRule"/>
</dbReference>
<dbReference type="OrthoDB" id="9766614at2"/>
<dbReference type="InterPro" id="IPR001844">
    <property type="entry name" value="Cpn60/GroEL"/>
</dbReference>
<dbReference type="RefSeq" id="WP_145199588.1">
    <property type="nucleotide sequence ID" value="NZ_CP036434.1"/>
</dbReference>
<evidence type="ECO:0000256" key="6">
    <source>
        <dbReference type="HAMAP-Rule" id="MF_00600"/>
    </source>
</evidence>
<dbReference type="EMBL" id="CP036434">
    <property type="protein sequence ID" value="QDV07894.1"/>
    <property type="molecule type" value="Genomic_DNA"/>
</dbReference>
<comment type="subunit">
    <text evidence="6 8">Forms a cylinder of 14 subunits composed of two heptameric rings stacked back-to-back. Interacts with the co-chaperonin GroES.</text>
</comment>
<dbReference type="NCBIfam" id="NF009488">
    <property type="entry name" value="PRK12850.1"/>
    <property type="match status" value="1"/>
</dbReference>
<dbReference type="PANTHER" id="PTHR45633">
    <property type="entry name" value="60 KDA HEAT SHOCK PROTEIN, MITOCHONDRIAL"/>
    <property type="match status" value="1"/>
</dbReference>
<dbReference type="AlphaFoldDB" id="A0A518EV07"/>
<organism evidence="9 10">
    <name type="scientific">Saltatorellus ferox</name>
    <dbReference type="NCBI Taxonomy" id="2528018"/>
    <lineage>
        <taxon>Bacteria</taxon>
        <taxon>Pseudomonadati</taxon>
        <taxon>Planctomycetota</taxon>
        <taxon>Planctomycetia</taxon>
        <taxon>Planctomycetia incertae sedis</taxon>
        <taxon>Saltatorellus</taxon>
    </lineage>
</organism>
<proteinExistence type="inferred from homology"/>
<dbReference type="FunFam" id="3.50.7.10:FF:000001">
    <property type="entry name" value="60 kDa chaperonin"/>
    <property type="match status" value="1"/>
</dbReference>
<dbReference type="NCBIfam" id="TIGR02348">
    <property type="entry name" value="GroEL"/>
    <property type="match status" value="1"/>
</dbReference>
<dbReference type="InterPro" id="IPR027409">
    <property type="entry name" value="GroEL-like_apical_dom_sf"/>
</dbReference>
<dbReference type="SUPFAM" id="SSF54849">
    <property type="entry name" value="GroEL-intermediate domain like"/>
    <property type="match status" value="1"/>
</dbReference>
<comment type="similarity">
    <text evidence="1 6 7">Belongs to the chaperonin (HSP60) family.</text>
</comment>
<gene>
    <name evidence="9" type="primary">groL_2</name>
    <name evidence="6" type="synonym">groEL</name>
    <name evidence="6" type="synonym">groL</name>
    <name evidence="9" type="ORF">Poly30_34290</name>
</gene>
<evidence type="ECO:0000313" key="10">
    <source>
        <dbReference type="Proteomes" id="UP000320390"/>
    </source>
</evidence>
<comment type="function">
    <text evidence="6 8">Together with its co-chaperonin GroES, plays an essential role in assisting protein folding. The GroEL-GroES system forms a nano-cage that allows encapsulation of the non-native substrate proteins and provides a physical environment optimized to promote and accelerate protein folding.</text>
</comment>
<evidence type="ECO:0000256" key="8">
    <source>
        <dbReference type="RuleBase" id="RU000419"/>
    </source>
</evidence>
<feature type="binding site" evidence="6">
    <location>
        <begin position="29"/>
        <end position="32"/>
    </location>
    <ligand>
        <name>ATP</name>
        <dbReference type="ChEBI" id="CHEBI:30616"/>
    </ligand>
</feature>
<dbReference type="SUPFAM" id="SSF48592">
    <property type="entry name" value="GroEL equatorial domain-like"/>
    <property type="match status" value="1"/>
</dbReference>
<dbReference type="CDD" id="cd03344">
    <property type="entry name" value="GroEL"/>
    <property type="match status" value="1"/>
</dbReference>
<keyword evidence="5 6" id="KW-0413">Isomerase</keyword>
<dbReference type="EC" id="5.6.1.7" evidence="6"/>
<evidence type="ECO:0000256" key="4">
    <source>
        <dbReference type="ARBA" id="ARBA00023186"/>
    </source>
</evidence>
<dbReference type="Pfam" id="PF00118">
    <property type="entry name" value="Cpn60_TCP1"/>
    <property type="match status" value="1"/>
</dbReference>
<keyword evidence="10" id="KW-1185">Reference proteome</keyword>
<keyword evidence="2 6" id="KW-0547">Nucleotide-binding</keyword>
<dbReference type="HAMAP" id="MF_00600">
    <property type="entry name" value="CH60"/>
    <property type="match status" value="1"/>
</dbReference>
<dbReference type="Gene3D" id="3.50.7.10">
    <property type="entry name" value="GroEL"/>
    <property type="match status" value="1"/>
</dbReference>
<keyword evidence="4 6" id="KW-0143">Chaperone</keyword>
<reference evidence="9 10" key="1">
    <citation type="submission" date="2019-02" db="EMBL/GenBank/DDBJ databases">
        <title>Deep-cultivation of Planctomycetes and their phenomic and genomic characterization uncovers novel biology.</title>
        <authorList>
            <person name="Wiegand S."/>
            <person name="Jogler M."/>
            <person name="Boedeker C."/>
            <person name="Pinto D."/>
            <person name="Vollmers J."/>
            <person name="Rivas-Marin E."/>
            <person name="Kohn T."/>
            <person name="Peeters S.H."/>
            <person name="Heuer A."/>
            <person name="Rast P."/>
            <person name="Oberbeckmann S."/>
            <person name="Bunk B."/>
            <person name="Jeske O."/>
            <person name="Meyerdierks A."/>
            <person name="Storesund J.E."/>
            <person name="Kallscheuer N."/>
            <person name="Luecker S."/>
            <person name="Lage O.M."/>
            <person name="Pohl T."/>
            <person name="Merkel B.J."/>
            <person name="Hornburger P."/>
            <person name="Mueller R.-W."/>
            <person name="Bruemmer F."/>
            <person name="Labrenz M."/>
            <person name="Spormann A.M."/>
            <person name="Op den Camp H."/>
            <person name="Overmann J."/>
            <person name="Amann R."/>
            <person name="Jetten M.S.M."/>
            <person name="Mascher T."/>
            <person name="Medema M.H."/>
            <person name="Devos D.P."/>
            <person name="Kaster A.-K."/>
            <person name="Ovreas L."/>
            <person name="Rohde M."/>
            <person name="Galperin M.Y."/>
            <person name="Jogler C."/>
        </authorList>
    </citation>
    <scope>NUCLEOTIDE SEQUENCE [LARGE SCALE GENOMIC DNA]</scope>
    <source>
        <strain evidence="9 10">Poly30</strain>
    </source>
</reference>
<dbReference type="InterPro" id="IPR002423">
    <property type="entry name" value="Cpn60/GroEL/TCP-1"/>
</dbReference>
<dbReference type="Proteomes" id="UP000320390">
    <property type="component" value="Chromosome"/>
</dbReference>
<feature type="binding site" evidence="6">
    <location>
        <position position="50"/>
    </location>
    <ligand>
        <name>ATP</name>
        <dbReference type="ChEBI" id="CHEBI:30616"/>
    </ligand>
</feature>
<dbReference type="NCBIfam" id="NF000592">
    <property type="entry name" value="PRK00013.1"/>
    <property type="match status" value="1"/>
</dbReference>
<dbReference type="GO" id="GO:0005524">
    <property type="term" value="F:ATP binding"/>
    <property type="evidence" value="ECO:0007669"/>
    <property type="project" value="UniProtKB-UniRule"/>
</dbReference>
<name>A0A518EV07_9BACT</name>
<evidence type="ECO:0000256" key="2">
    <source>
        <dbReference type="ARBA" id="ARBA00022741"/>
    </source>
</evidence>
<evidence type="ECO:0000256" key="7">
    <source>
        <dbReference type="RuleBase" id="RU000418"/>
    </source>
</evidence>
<dbReference type="NCBIfam" id="NF009489">
    <property type="entry name" value="PRK12851.1"/>
    <property type="match status" value="1"/>
</dbReference>
<dbReference type="GO" id="GO:0016853">
    <property type="term" value="F:isomerase activity"/>
    <property type="evidence" value="ECO:0007669"/>
    <property type="project" value="UniProtKB-KW"/>
</dbReference>
<keyword evidence="3 6" id="KW-0067">ATP-binding</keyword>
<evidence type="ECO:0000256" key="3">
    <source>
        <dbReference type="ARBA" id="ARBA00022840"/>
    </source>
</evidence>
<dbReference type="Gene3D" id="1.10.560.10">
    <property type="entry name" value="GroEL-like equatorial domain"/>
    <property type="match status" value="1"/>
</dbReference>
<dbReference type="InterPro" id="IPR027413">
    <property type="entry name" value="GROEL-like_equatorial_sf"/>
</dbReference>
<feature type="binding site" evidence="6">
    <location>
        <position position="493"/>
    </location>
    <ligand>
        <name>ATP</name>
        <dbReference type="ChEBI" id="CHEBI:30616"/>
    </ligand>
</feature>
<dbReference type="NCBIfam" id="NF009487">
    <property type="entry name" value="PRK12849.1"/>
    <property type="match status" value="1"/>
</dbReference>
<feature type="binding site" evidence="6">
    <location>
        <position position="414"/>
    </location>
    <ligand>
        <name>ATP</name>
        <dbReference type="ChEBI" id="CHEBI:30616"/>
    </ligand>
</feature>
<dbReference type="Gene3D" id="3.30.260.10">
    <property type="entry name" value="TCP-1-like chaperonin intermediate domain"/>
    <property type="match status" value="1"/>
</dbReference>
<dbReference type="SUPFAM" id="SSF52029">
    <property type="entry name" value="GroEL apical domain-like"/>
    <property type="match status" value="1"/>
</dbReference>
<dbReference type="InterPro" id="IPR027410">
    <property type="entry name" value="TCP-1-like_intermed_sf"/>
</dbReference>
<comment type="subcellular location">
    <subcellularLocation>
        <location evidence="6">Cytoplasm</location>
    </subcellularLocation>
</comment>
<accession>A0A518EV07</accession>
<feature type="binding site" evidence="6">
    <location>
        <begin position="477"/>
        <end position="479"/>
    </location>
    <ligand>
        <name>ATP</name>
        <dbReference type="ChEBI" id="CHEBI:30616"/>
    </ligand>
</feature>
<evidence type="ECO:0000256" key="5">
    <source>
        <dbReference type="ARBA" id="ARBA00023235"/>
    </source>
</evidence>
<dbReference type="GO" id="GO:0051082">
    <property type="term" value="F:unfolded protein binding"/>
    <property type="evidence" value="ECO:0007669"/>
    <property type="project" value="UniProtKB-UniRule"/>
</dbReference>
<dbReference type="GO" id="GO:0140662">
    <property type="term" value="F:ATP-dependent protein folding chaperone"/>
    <property type="evidence" value="ECO:0007669"/>
    <property type="project" value="InterPro"/>
</dbReference>
<dbReference type="GO" id="GO:0005737">
    <property type="term" value="C:cytoplasm"/>
    <property type="evidence" value="ECO:0007669"/>
    <property type="project" value="UniProtKB-SubCell"/>
</dbReference>
<feature type="binding site" evidence="6">
    <location>
        <begin position="86"/>
        <end position="90"/>
    </location>
    <ligand>
        <name>ATP</name>
        <dbReference type="ChEBI" id="CHEBI:30616"/>
    </ligand>
</feature>